<keyword evidence="4 12" id="KW-0479">Metal-binding</keyword>
<evidence type="ECO:0000256" key="5">
    <source>
        <dbReference type="ARBA" id="ARBA00022741"/>
    </source>
</evidence>
<accession>A0A0B7J1R1</accession>
<keyword evidence="15" id="KW-1185">Reference proteome</keyword>
<dbReference type="HOGENOM" id="CLU_009273_0_1_4"/>
<dbReference type="SFLD" id="SFLDG01386">
    <property type="entry name" value="main_SPASM_domain-containing"/>
    <property type="match status" value="1"/>
</dbReference>
<evidence type="ECO:0000256" key="1">
    <source>
        <dbReference type="ARBA" id="ARBA00012167"/>
    </source>
</evidence>
<feature type="binding site" evidence="12">
    <location>
        <position position="258"/>
    </location>
    <ligand>
        <name>[4Fe-4S] cluster</name>
        <dbReference type="ChEBI" id="CHEBI:49883"/>
        <label>2</label>
        <note>4Fe-4S-substrate</note>
    </ligand>
</feature>
<dbReference type="InterPro" id="IPR050105">
    <property type="entry name" value="MoCo_biosynth_MoaA/MoaC"/>
</dbReference>
<dbReference type="KEGG" id="mbac:BN1209_1558"/>
<dbReference type="STRING" id="1581680.BN1209_1558"/>
<organism evidence="14 15">
    <name type="scientific">Candidatus Methylopumilus turicensis</name>
    <dbReference type="NCBI Taxonomy" id="1581680"/>
    <lineage>
        <taxon>Bacteria</taxon>
        <taxon>Pseudomonadati</taxon>
        <taxon>Pseudomonadota</taxon>
        <taxon>Betaproteobacteria</taxon>
        <taxon>Nitrosomonadales</taxon>
        <taxon>Methylophilaceae</taxon>
        <taxon>Candidatus Methylopumilus</taxon>
    </lineage>
</organism>
<dbReference type="GO" id="GO:0051539">
    <property type="term" value="F:4 iron, 4 sulfur cluster binding"/>
    <property type="evidence" value="ECO:0007669"/>
    <property type="project" value="UniProtKB-UniRule"/>
</dbReference>
<dbReference type="Gene3D" id="3.20.20.70">
    <property type="entry name" value="Aldolase class I"/>
    <property type="match status" value="1"/>
</dbReference>
<comment type="function">
    <text evidence="12">Catalyzes the cyclization of GTP to (8S)-3',8-cyclo-7,8-dihydroguanosine 5'-triphosphate.</text>
</comment>
<dbReference type="SFLD" id="SFLDG01383">
    <property type="entry name" value="cyclic_pyranopterin_phosphate"/>
    <property type="match status" value="1"/>
</dbReference>
<feature type="binding site" evidence="12">
    <location>
        <position position="31"/>
    </location>
    <ligand>
        <name>[4Fe-4S] cluster</name>
        <dbReference type="ChEBI" id="CHEBI:49883"/>
        <label>1</label>
        <note>4Fe-4S-S-AdoMet</note>
    </ligand>
</feature>
<evidence type="ECO:0000256" key="9">
    <source>
        <dbReference type="ARBA" id="ARBA00023150"/>
    </source>
</evidence>
<feature type="binding site" evidence="12">
    <location>
        <position position="73"/>
    </location>
    <ligand>
        <name>S-adenosyl-L-methionine</name>
        <dbReference type="ChEBI" id="CHEBI:59789"/>
    </ligand>
</feature>
<dbReference type="InterPro" id="IPR010505">
    <property type="entry name" value="MoaA_twitch"/>
</dbReference>
<dbReference type="GO" id="GO:0061799">
    <property type="term" value="F:cyclic pyranopterin monophosphate synthase activity"/>
    <property type="evidence" value="ECO:0007669"/>
    <property type="project" value="TreeGrafter"/>
</dbReference>
<dbReference type="SUPFAM" id="SSF102114">
    <property type="entry name" value="Radical SAM enzymes"/>
    <property type="match status" value="1"/>
</dbReference>
<dbReference type="SFLD" id="SFLDS00029">
    <property type="entry name" value="Radical_SAM"/>
    <property type="match status" value="1"/>
</dbReference>
<dbReference type="Pfam" id="PF06463">
    <property type="entry name" value="Mob_synth_C"/>
    <property type="match status" value="1"/>
</dbReference>
<dbReference type="InterPro" id="IPR000385">
    <property type="entry name" value="MoaA_NifB_PqqE_Fe-S-bd_CS"/>
</dbReference>
<dbReference type="CDD" id="cd01335">
    <property type="entry name" value="Radical_SAM"/>
    <property type="match status" value="1"/>
</dbReference>
<feature type="binding site" evidence="12">
    <location>
        <begin position="263"/>
        <end position="265"/>
    </location>
    <ligand>
        <name>GTP</name>
        <dbReference type="ChEBI" id="CHEBI:37565"/>
    </ligand>
</feature>
<evidence type="ECO:0000256" key="11">
    <source>
        <dbReference type="ARBA" id="ARBA00048697"/>
    </source>
</evidence>
<feature type="binding site" evidence="12">
    <location>
        <position position="100"/>
    </location>
    <ligand>
        <name>GTP</name>
        <dbReference type="ChEBI" id="CHEBI:37565"/>
    </ligand>
</feature>
<dbReference type="InterPro" id="IPR006638">
    <property type="entry name" value="Elp3/MiaA/NifB-like_rSAM"/>
</dbReference>
<comment type="catalytic activity">
    <reaction evidence="11 12">
        <text>GTP + AH2 + S-adenosyl-L-methionine = (8S)-3',8-cyclo-7,8-dihydroguanosine 5'-triphosphate + 5'-deoxyadenosine + L-methionine + A + H(+)</text>
        <dbReference type="Rhea" id="RHEA:49576"/>
        <dbReference type="ChEBI" id="CHEBI:13193"/>
        <dbReference type="ChEBI" id="CHEBI:15378"/>
        <dbReference type="ChEBI" id="CHEBI:17319"/>
        <dbReference type="ChEBI" id="CHEBI:17499"/>
        <dbReference type="ChEBI" id="CHEBI:37565"/>
        <dbReference type="ChEBI" id="CHEBI:57844"/>
        <dbReference type="ChEBI" id="CHEBI:59789"/>
        <dbReference type="ChEBI" id="CHEBI:131766"/>
        <dbReference type="EC" id="4.1.99.22"/>
    </reaction>
</comment>
<feature type="domain" description="Radical SAM core" evidence="13">
    <location>
        <begin position="11"/>
        <end position="228"/>
    </location>
</feature>
<proteinExistence type="inferred from homology"/>
<comment type="cofactor">
    <cofactor evidence="12">
        <name>[4Fe-4S] cluster</name>
        <dbReference type="ChEBI" id="CHEBI:49883"/>
    </cofactor>
    <text evidence="12">Binds 2 [4Fe-4S] clusters. Binds 1 [4Fe-4S] cluster coordinated with 3 cysteines and an exchangeable S-adenosyl-L-methionine and 1 [4Fe-4S] cluster coordinated with 3 cysteines and the GTP-derived substrate.</text>
</comment>
<dbReference type="HAMAP" id="MF_01225_B">
    <property type="entry name" value="MoaA_B"/>
    <property type="match status" value="1"/>
</dbReference>
<dbReference type="PROSITE" id="PS01305">
    <property type="entry name" value="MOAA_NIFB_PQQE"/>
    <property type="match status" value="1"/>
</dbReference>
<name>A0A0B7J1R1_9PROT</name>
<dbReference type="InterPro" id="IPR013483">
    <property type="entry name" value="MoaA"/>
</dbReference>
<feature type="binding site" evidence="12">
    <location>
        <position position="27"/>
    </location>
    <ligand>
        <name>[4Fe-4S] cluster</name>
        <dbReference type="ChEBI" id="CHEBI:49883"/>
        <label>1</label>
        <note>4Fe-4S-S-AdoMet</note>
    </ligand>
</feature>
<dbReference type="GO" id="GO:0006777">
    <property type="term" value="P:Mo-molybdopterin cofactor biosynthetic process"/>
    <property type="evidence" value="ECO:0007669"/>
    <property type="project" value="UniProtKB-UniRule"/>
</dbReference>
<dbReference type="GO" id="GO:0046872">
    <property type="term" value="F:metal ion binding"/>
    <property type="evidence" value="ECO:0007669"/>
    <property type="project" value="UniProtKB-KW"/>
</dbReference>
<dbReference type="SMART" id="SM00729">
    <property type="entry name" value="Elp3"/>
    <property type="match status" value="1"/>
</dbReference>
<keyword evidence="6 12" id="KW-0408">Iron</keyword>
<keyword evidence="10 12" id="KW-0456">Lyase</keyword>
<evidence type="ECO:0000256" key="2">
    <source>
        <dbReference type="ARBA" id="ARBA00022485"/>
    </source>
</evidence>
<evidence type="ECO:0000256" key="10">
    <source>
        <dbReference type="ARBA" id="ARBA00023239"/>
    </source>
</evidence>
<dbReference type="EC" id="4.1.99.22" evidence="1 12"/>
<gene>
    <name evidence="12 14" type="primary">moaA</name>
    <name evidence="14" type="ORF">BN1209_1558</name>
</gene>
<feature type="binding site" evidence="12">
    <location>
        <position position="261"/>
    </location>
    <ligand>
        <name>[4Fe-4S] cluster</name>
        <dbReference type="ChEBI" id="CHEBI:49883"/>
        <label>2</label>
        <note>4Fe-4S-substrate</note>
    </ligand>
</feature>
<comment type="pathway">
    <text evidence="12">Cofactor biosynthesis; molybdopterin biosynthesis.</text>
</comment>
<evidence type="ECO:0000313" key="14">
    <source>
        <dbReference type="EMBL" id="CEN56594.1"/>
    </source>
</evidence>
<evidence type="ECO:0000256" key="4">
    <source>
        <dbReference type="ARBA" id="ARBA00022723"/>
    </source>
</evidence>
<feature type="binding site" evidence="12">
    <location>
        <position position="33"/>
    </location>
    <ligand>
        <name>S-adenosyl-L-methionine</name>
        <dbReference type="ChEBI" id="CHEBI:59789"/>
    </ligand>
</feature>
<dbReference type="GO" id="GO:0061798">
    <property type="term" value="F:GTP 3',8'-cyclase activity"/>
    <property type="evidence" value="ECO:0007669"/>
    <property type="project" value="UniProtKB-UniRule"/>
</dbReference>
<comment type="subunit">
    <text evidence="12">Monomer and homodimer.</text>
</comment>
<feature type="binding site" evidence="12">
    <location>
        <position position="161"/>
    </location>
    <ligand>
        <name>GTP</name>
        <dbReference type="ChEBI" id="CHEBI:37565"/>
    </ligand>
</feature>
<dbReference type="UniPathway" id="UPA00344"/>
<dbReference type="GO" id="GO:0005525">
    <property type="term" value="F:GTP binding"/>
    <property type="evidence" value="ECO:0007669"/>
    <property type="project" value="UniProtKB-UniRule"/>
</dbReference>
<protein>
    <recommendedName>
        <fullName evidence="1 12">GTP 3',8-cyclase</fullName>
        <ecNumber evidence="1 12">4.1.99.22</ecNumber>
    </recommendedName>
    <alternativeName>
        <fullName evidence="12">Molybdenum cofactor biosynthesis protein A</fullName>
    </alternativeName>
</protein>
<feature type="binding site" evidence="12">
    <location>
        <position position="124"/>
    </location>
    <ligand>
        <name>S-adenosyl-L-methionine</name>
        <dbReference type="ChEBI" id="CHEBI:59789"/>
    </ligand>
</feature>
<dbReference type="PROSITE" id="PS51918">
    <property type="entry name" value="RADICAL_SAM"/>
    <property type="match status" value="1"/>
</dbReference>
<dbReference type="InterPro" id="IPR058240">
    <property type="entry name" value="rSAM_sf"/>
</dbReference>
<comment type="similarity">
    <text evidence="12">Belongs to the radical SAM superfamily. MoaA family.</text>
</comment>
<dbReference type="PANTHER" id="PTHR22960:SF0">
    <property type="entry name" value="MOLYBDENUM COFACTOR BIOSYNTHESIS PROTEIN 1"/>
    <property type="match status" value="1"/>
</dbReference>
<dbReference type="SFLD" id="SFLDG01067">
    <property type="entry name" value="SPASM/twitch_domain_containing"/>
    <property type="match status" value="1"/>
</dbReference>
<dbReference type="RefSeq" id="WP_045751659.1">
    <property type="nucleotide sequence ID" value="NZ_LN794158.1"/>
</dbReference>
<dbReference type="AlphaFoldDB" id="A0A0B7J1R1"/>
<feature type="binding site" evidence="12">
    <location>
        <position position="275"/>
    </location>
    <ligand>
        <name>[4Fe-4S] cluster</name>
        <dbReference type="ChEBI" id="CHEBI:49883"/>
        <label>2</label>
        <note>4Fe-4S-substrate</note>
    </ligand>
</feature>
<dbReference type="InterPro" id="IPR040064">
    <property type="entry name" value="MoaA-like"/>
</dbReference>
<feature type="binding site" evidence="12">
    <location>
        <position position="195"/>
    </location>
    <ligand>
        <name>S-adenosyl-L-methionine</name>
        <dbReference type="ChEBI" id="CHEBI:59789"/>
    </ligand>
</feature>
<dbReference type="EMBL" id="LN794158">
    <property type="protein sequence ID" value="CEN56594.1"/>
    <property type="molecule type" value="Genomic_DNA"/>
</dbReference>
<dbReference type="PANTHER" id="PTHR22960">
    <property type="entry name" value="MOLYBDOPTERIN COFACTOR SYNTHESIS PROTEIN A"/>
    <property type="match status" value="1"/>
</dbReference>
<keyword evidence="9 12" id="KW-0501">Molybdenum cofactor biosynthesis</keyword>
<dbReference type="OrthoDB" id="9763993at2"/>
<dbReference type="InterPro" id="IPR007197">
    <property type="entry name" value="rSAM"/>
</dbReference>
<feature type="binding site" evidence="12">
    <location>
        <position position="69"/>
    </location>
    <ligand>
        <name>GTP</name>
        <dbReference type="ChEBI" id="CHEBI:37565"/>
    </ligand>
</feature>
<evidence type="ECO:0000256" key="6">
    <source>
        <dbReference type="ARBA" id="ARBA00023004"/>
    </source>
</evidence>
<feature type="binding site" evidence="12">
    <location>
        <position position="20"/>
    </location>
    <ligand>
        <name>GTP</name>
        <dbReference type="ChEBI" id="CHEBI:37565"/>
    </ligand>
</feature>
<reference evidence="15" key="1">
    <citation type="submission" date="2014-12" db="EMBL/GenBank/DDBJ databases">
        <authorList>
            <person name="Salcher M.M."/>
        </authorList>
    </citation>
    <scope>NUCLEOTIDE SEQUENCE [LARGE SCALE GENOMIC DNA]</scope>
    <source>
        <strain evidence="15">MMS-10A-171</strain>
    </source>
</reference>
<dbReference type="Proteomes" id="UP000056322">
    <property type="component" value="Chromosome 1"/>
</dbReference>
<evidence type="ECO:0000256" key="7">
    <source>
        <dbReference type="ARBA" id="ARBA00023014"/>
    </source>
</evidence>
<dbReference type="GO" id="GO:1904047">
    <property type="term" value="F:S-adenosyl-L-methionine binding"/>
    <property type="evidence" value="ECO:0007669"/>
    <property type="project" value="UniProtKB-UniRule"/>
</dbReference>
<keyword evidence="8 12" id="KW-0342">GTP-binding</keyword>
<sequence>MPTEPNTLIDAHGRQVDYIRLSITDRCDFRCTYCMGEDVSFLSRDEVLSLEECARIVKTFVALGVSKVRITGGEPLVRKNAIWLFEEIGQLAGVRELVTTTNGSQLAHQALALKAAGVKRINISLDSLNAERFKKITRVGDLAKVLGGIAAAKQVSFENIKLNTVLMRGINDDETLDLVRFAIEQKIDISFIEEMPIGAVDHARDSSFVSNTETLATLQQHFPLVSSALNTGGPARYWQVTDTQTKVGFISPHSHNFCEACNRVRITCKGELYLCLGQDDKIELMPILRAHPHDDEPLKQAIIESMKIKPKGHDFDLKRAAPAVVRFMSHTGG</sequence>
<evidence type="ECO:0000259" key="13">
    <source>
        <dbReference type="PROSITE" id="PS51918"/>
    </source>
</evidence>
<keyword evidence="5 12" id="KW-0547">Nucleotide-binding</keyword>
<dbReference type="CDD" id="cd21117">
    <property type="entry name" value="Twitch_MoaA"/>
    <property type="match status" value="1"/>
</dbReference>
<evidence type="ECO:0000313" key="15">
    <source>
        <dbReference type="Proteomes" id="UP000056322"/>
    </source>
</evidence>
<evidence type="ECO:0000256" key="8">
    <source>
        <dbReference type="ARBA" id="ARBA00023134"/>
    </source>
</evidence>
<feature type="binding site" evidence="12">
    <location>
        <position position="34"/>
    </location>
    <ligand>
        <name>[4Fe-4S] cluster</name>
        <dbReference type="ChEBI" id="CHEBI:49883"/>
        <label>1</label>
        <note>4Fe-4S-S-AdoMet</note>
    </ligand>
</feature>
<dbReference type="InterPro" id="IPR013785">
    <property type="entry name" value="Aldolase_TIM"/>
</dbReference>
<keyword evidence="7 12" id="KW-0411">Iron-sulfur</keyword>
<keyword evidence="2 12" id="KW-0004">4Fe-4S</keyword>
<keyword evidence="3 12" id="KW-0949">S-adenosyl-L-methionine</keyword>
<dbReference type="NCBIfam" id="TIGR02666">
    <property type="entry name" value="moaA"/>
    <property type="match status" value="1"/>
</dbReference>
<dbReference type="Pfam" id="PF04055">
    <property type="entry name" value="Radical_SAM"/>
    <property type="match status" value="1"/>
</dbReference>
<evidence type="ECO:0000256" key="3">
    <source>
        <dbReference type="ARBA" id="ARBA00022691"/>
    </source>
</evidence>
<evidence type="ECO:0000256" key="12">
    <source>
        <dbReference type="HAMAP-Rule" id="MF_01225"/>
    </source>
</evidence>